<keyword evidence="3" id="KW-1185">Reference proteome</keyword>
<gene>
    <name evidence="2" type="ORF">BDV96DRAFT_643997</name>
</gene>
<reference evidence="2" key="1">
    <citation type="journal article" date="2020" name="Stud. Mycol.">
        <title>101 Dothideomycetes genomes: a test case for predicting lifestyles and emergence of pathogens.</title>
        <authorList>
            <person name="Haridas S."/>
            <person name="Albert R."/>
            <person name="Binder M."/>
            <person name="Bloem J."/>
            <person name="Labutti K."/>
            <person name="Salamov A."/>
            <person name="Andreopoulos B."/>
            <person name="Baker S."/>
            <person name="Barry K."/>
            <person name="Bills G."/>
            <person name="Bluhm B."/>
            <person name="Cannon C."/>
            <person name="Castanera R."/>
            <person name="Culley D."/>
            <person name="Daum C."/>
            <person name="Ezra D."/>
            <person name="Gonzalez J."/>
            <person name="Henrissat B."/>
            <person name="Kuo A."/>
            <person name="Liang C."/>
            <person name="Lipzen A."/>
            <person name="Lutzoni F."/>
            <person name="Magnuson J."/>
            <person name="Mondo S."/>
            <person name="Nolan M."/>
            <person name="Ohm R."/>
            <person name="Pangilinan J."/>
            <person name="Park H.-J."/>
            <person name="Ramirez L."/>
            <person name="Alfaro M."/>
            <person name="Sun H."/>
            <person name="Tritt A."/>
            <person name="Yoshinaga Y."/>
            <person name="Zwiers L.-H."/>
            <person name="Turgeon B."/>
            <person name="Goodwin S."/>
            <person name="Spatafora J."/>
            <person name="Crous P."/>
            <person name="Grigoriev I."/>
        </authorList>
    </citation>
    <scope>NUCLEOTIDE SEQUENCE</scope>
    <source>
        <strain evidence="2">CBS 627.86</strain>
    </source>
</reference>
<dbReference type="PROSITE" id="PS50097">
    <property type="entry name" value="BTB"/>
    <property type="match status" value="1"/>
</dbReference>
<feature type="domain" description="BTB" evidence="1">
    <location>
        <begin position="1"/>
        <end position="86"/>
    </location>
</feature>
<dbReference type="InterPro" id="IPR000210">
    <property type="entry name" value="BTB/POZ_dom"/>
</dbReference>
<organism evidence="2 3">
    <name type="scientific">Lophiotrema nucula</name>
    <dbReference type="NCBI Taxonomy" id="690887"/>
    <lineage>
        <taxon>Eukaryota</taxon>
        <taxon>Fungi</taxon>
        <taxon>Dikarya</taxon>
        <taxon>Ascomycota</taxon>
        <taxon>Pezizomycotina</taxon>
        <taxon>Dothideomycetes</taxon>
        <taxon>Pleosporomycetidae</taxon>
        <taxon>Pleosporales</taxon>
        <taxon>Lophiotremataceae</taxon>
        <taxon>Lophiotrema</taxon>
    </lineage>
</organism>
<proteinExistence type="predicted"/>
<evidence type="ECO:0000259" key="1">
    <source>
        <dbReference type="PROSITE" id="PS50097"/>
    </source>
</evidence>
<protein>
    <recommendedName>
        <fullName evidence="1">BTB domain-containing protein</fullName>
    </recommendedName>
</protein>
<sequence length="139" mass="16311">MITVKSADDKIEQVPKELLMHESKYFRAALTREFREAQEKEICLTYSPPLPLATLIAEAYSKLPQSSPFIRLLVDFMFREDYFTQEEAKDIDRLDPEVYDYNLLPKEFFMNAYLRHTYVCCGLKPGKGRGKYQLHLCNS</sequence>
<evidence type="ECO:0000313" key="2">
    <source>
        <dbReference type="EMBL" id="KAF2117646.1"/>
    </source>
</evidence>
<dbReference type="Proteomes" id="UP000799770">
    <property type="component" value="Unassembled WGS sequence"/>
</dbReference>
<name>A0A6A5ZEI7_9PLEO</name>
<evidence type="ECO:0000313" key="3">
    <source>
        <dbReference type="Proteomes" id="UP000799770"/>
    </source>
</evidence>
<dbReference type="EMBL" id="ML977318">
    <property type="protein sequence ID" value="KAF2117646.1"/>
    <property type="molecule type" value="Genomic_DNA"/>
</dbReference>
<accession>A0A6A5ZEI7</accession>
<dbReference type="AlphaFoldDB" id="A0A6A5ZEI7"/>